<dbReference type="AlphaFoldDB" id="A0AAJ5VS39"/>
<accession>A0AAJ5VS39</accession>
<gene>
    <name evidence="1" type="ORF">P0Y65_13540</name>
</gene>
<reference evidence="1" key="1">
    <citation type="submission" date="2023-03" db="EMBL/GenBank/DDBJ databases">
        <title>Andean soil-derived lignocellulolytic bacterial consortium as a source of novel taxa and putative plastic-active enzymes.</title>
        <authorList>
            <person name="Diaz-Garcia L."/>
            <person name="Chuvochina M."/>
            <person name="Feuerriegel G."/>
            <person name="Bunk B."/>
            <person name="Sproer C."/>
            <person name="Streit W.R."/>
            <person name="Rodriguez L.M."/>
            <person name="Overmann J."/>
            <person name="Jimenez D.J."/>
        </authorList>
    </citation>
    <scope>NUCLEOTIDE SEQUENCE</scope>
    <source>
        <strain evidence="1">MAG 4196</strain>
    </source>
</reference>
<dbReference type="EMBL" id="CP119312">
    <property type="protein sequence ID" value="WEK03222.1"/>
    <property type="molecule type" value="Genomic_DNA"/>
</dbReference>
<organism evidence="1 2">
    <name type="scientific">Candidatus Devosia phytovorans</name>
    <dbReference type="NCBI Taxonomy" id="3121372"/>
    <lineage>
        <taxon>Bacteria</taxon>
        <taxon>Pseudomonadati</taxon>
        <taxon>Pseudomonadota</taxon>
        <taxon>Alphaproteobacteria</taxon>
        <taxon>Hyphomicrobiales</taxon>
        <taxon>Devosiaceae</taxon>
        <taxon>Devosia</taxon>
    </lineage>
</organism>
<evidence type="ECO:0000313" key="1">
    <source>
        <dbReference type="EMBL" id="WEK03222.1"/>
    </source>
</evidence>
<dbReference type="Proteomes" id="UP001217476">
    <property type="component" value="Chromosome"/>
</dbReference>
<evidence type="ECO:0000313" key="2">
    <source>
        <dbReference type="Proteomes" id="UP001217476"/>
    </source>
</evidence>
<name>A0AAJ5VS39_9HYPH</name>
<proteinExistence type="predicted"/>
<sequence>MAEEYLVTKLEGRWHICSADVVMGPYISQFAAETAAILAAKQDFRFGIAARVKVVTGSAVVIFDNQSPPSGHLP</sequence>
<protein>
    <submittedName>
        <fullName evidence="1">Uncharacterized protein</fullName>
    </submittedName>
</protein>